<dbReference type="InterPro" id="IPR051162">
    <property type="entry name" value="T4SS_component"/>
</dbReference>
<gene>
    <name evidence="5" type="ORF">CW354_04665</name>
</gene>
<dbReference type="GO" id="GO:0005524">
    <property type="term" value="F:ATP binding"/>
    <property type="evidence" value="ECO:0007669"/>
    <property type="project" value="UniProtKB-KW"/>
</dbReference>
<dbReference type="Pfam" id="PF19044">
    <property type="entry name" value="P-loop_TraG"/>
    <property type="match status" value="1"/>
</dbReference>
<keyword evidence="2" id="KW-0547">Nucleotide-binding</keyword>
<comment type="similarity">
    <text evidence="1">Belongs to the TrbE/VirB4 family.</text>
</comment>
<dbReference type="InterPro" id="IPR043964">
    <property type="entry name" value="P-loop_TraG"/>
</dbReference>
<evidence type="ECO:0000256" key="1">
    <source>
        <dbReference type="ARBA" id="ARBA00006512"/>
    </source>
</evidence>
<dbReference type="Gene3D" id="3.40.50.300">
    <property type="entry name" value="P-loop containing nucleotide triphosphate hydrolases"/>
    <property type="match status" value="2"/>
</dbReference>
<protein>
    <submittedName>
        <fullName evidence="5">Conjugal transfer protein TrbE</fullName>
    </submittedName>
</protein>
<evidence type="ECO:0000313" key="6">
    <source>
        <dbReference type="Proteomes" id="UP000239504"/>
    </source>
</evidence>
<dbReference type="OrthoDB" id="9816422at2"/>
<evidence type="ECO:0000259" key="4">
    <source>
        <dbReference type="SMART" id="SM00382"/>
    </source>
</evidence>
<reference evidence="5 6" key="1">
    <citation type="submission" date="2017-12" db="EMBL/GenBank/DDBJ databases">
        <authorList>
            <person name="Hurst M.R.H."/>
        </authorList>
    </citation>
    <scope>NUCLEOTIDE SEQUENCE [LARGE SCALE GENOMIC DNA]</scope>
    <source>
        <strain evidence="5 6">SY-3-19</strain>
    </source>
</reference>
<sequence length="815" mass="89525">MLNIREYRNRPQRLADFLPWAALVAPGIVLNKDGSFQRTVRYRGPDLESADAGELVSFCARVNNVLKRFGAGWALFFEADRIPAGDYAQSEWRDPVAWLVDEERRASFEGGAHFESVYYLTFAWLPPSDGAAKTESMFFERSEREEKASARDHLERFLLETDRAIDLLSMLTPECAALDDDETLGFLHSCVSSKRHRVAAPSTPIYLDGLLADEALSGGFEPMLGENHLRVIGVNGFPPASEPGFLDALNALGISYRWTTRFIALDKARAEKELVKYRRQWFAKRKSIAAIIKETLFNEQSALVDSDADNKAADADAALQELGADDVAFGYLTTSITVADADRRAVETKAQEIERVLNGRGFVTIRESLNAVDAWLGTLPGHLYANIRQPLIHTLNLAHLAPLSAIWAGEARNAHLDGPPLLSATTCETTPFRLVTHIGDVGHTMIVGPTGAGKSVLLALMALQFRRYEGAQIFAFDKGRSTRATILALGGAFHDLGAEGEISFQPLRWIDSDEEKARAQSWLLGVLEQEGAALDPPAKEAVWSALGNLSEAPEAERTLTGLSLLLQRADLRAALKPFTIEGAHGGLFDAEADSFDLADVVGFEMETLMRREAAVAPALSYLFDRLDDRFEGRPTFLILDEAWLFLDHPLFAERLRDWLKTLRKKNVSVIFATQSLSDIQTSAIAPAIIESCPSRIFLANPRAREAGVRSVYEAFGLNERQIEIIATATPKRDYYYQSSAGNRLFDLGLGPVALGICGASSPADQKLIDRILSEAGLDAFASAFLRAKGLAWAADLLTDNSMQETSKGAQLCAAE</sequence>
<dbReference type="EMBL" id="PJCH01000003">
    <property type="protein sequence ID" value="PQA89234.1"/>
    <property type="molecule type" value="Genomic_DNA"/>
</dbReference>
<dbReference type="SMART" id="SM00382">
    <property type="entry name" value="AAA"/>
    <property type="match status" value="1"/>
</dbReference>
<dbReference type="CDD" id="cd01127">
    <property type="entry name" value="TrwB_TraG_TraD_VirD4"/>
    <property type="match status" value="1"/>
</dbReference>
<dbReference type="SUPFAM" id="SSF52540">
    <property type="entry name" value="P-loop containing nucleoside triphosphate hydrolases"/>
    <property type="match status" value="1"/>
</dbReference>
<comment type="caution">
    <text evidence="5">The sequence shown here is derived from an EMBL/GenBank/DDBJ whole genome shotgun (WGS) entry which is preliminary data.</text>
</comment>
<dbReference type="PANTHER" id="PTHR30121">
    <property type="entry name" value="UNCHARACTERIZED PROTEIN YJGR-RELATED"/>
    <property type="match status" value="1"/>
</dbReference>
<evidence type="ECO:0000313" key="5">
    <source>
        <dbReference type="EMBL" id="PQA89234.1"/>
    </source>
</evidence>
<accession>A0A2S7K9N6</accession>
<dbReference type="Pfam" id="PF03135">
    <property type="entry name" value="CagE_TrbE_VirB"/>
    <property type="match status" value="1"/>
</dbReference>
<dbReference type="Proteomes" id="UP000239504">
    <property type="component" value="Unassembled WGS sequence"/>
</dbReference>
<dbReference type="PANTHER" id="PTHR30121:SF12">
    <property type="entry name" value="TYPE IV SECRETION SYSTEM PROTEIN CAGE"/>
    <property type="match status" value="1"/>
</dbReference>
<dbReference type="RefSeq" id="WP_104828871.1">
    <property type="nucleotide sequence ID" value="NZ_PJCH01000003.1"/>
</dbReference>
<dbReference type="InterPro" id="IPR003593">
    <property type="entry name" value="AAA+_ATPase"/>
</dbReference>
<dbReference type="InterPro" id="IPR018145">
    <property type="entry name" value="CagE_TrbE_VirB_cntrl_dom"/>
</dbReference>
<keyword evidence="6" id="KW-1185">Reference proteome</keyword>
<dbReference type="AlphaFoldDB" id="A0A2S7K9N6"/>
<evidence type="ECO:0000256" key="2">
    <source>
        <dbReference type="ARBA" id="ARBA00022741"/>
    </source>
</evidence>
<organism evidence="5 6">
    <name type="scientific">Hyphococcus luteus</name>
    <dbReference type="NCBI Taxonomy" id="2058213"/>
    <lineage>
        <taxon>Bacteria</taxon>
        <taxon>Pseudomonadati</taxon>
        <taxon>Pseudomonadota</taxon>
        <taxon>Alphaproteobacteria</taxon>
        <taxon>Parvularculales</taxon>
        <taxon>Parvularculaceae</taxon>
        <taxon>Hyphococcus</taxon>
    </lineage>
</organism>
<proteinExistence type="inferred from homology"/>
<dbReference type="InterPro" id="IPR027417">
    <property type="entry name" value="P-loop_NTPase"/>
</dbReference>
<evidence type="ECO:0000256" key="3">
    <source>
        <dbReference type="ARBA" id="ARBA00022840"/>
    </source>
</evidence>
<dbReference type="NCBIfam" id="NF010447">
    <property type="entry name" value="PRK13873.1"/>
    <property type="match status" value="1"/>
</dbReference>
<feature type="domain" description="AAA+ ATPase" evidence="4">
    <location>
        <begin position="440"/>
        <end position="704"/>
    </location>
</feature>
<keyword evidence="3" id="KW-0067">ATP-binding</keyword>
<name>A0A2S7K9N6_9PROT</name>